<feature type="chain" id="PRO_5030627798" description="Alginate export domain-containing protein" evidence="1">
    <location>
        <begin position="25"/>
        <end position="445"/>
    </location>
</feature>
<gene>
    <name evidence="3" type="ORF">HNQ64_004207</name>
</gene>
<dbReference type="AlphaFoldDB" id="A0A7W7YPN0"/>
<feature type="signal peptide" evidence="1">
    <location>
        <begin position="1"/>
        <end position="24"/>
    </location>
</feature>
<name>A0A7W7YPN0_9BACT</name>
<sequence>MKCPIKFFLYLLLGTSGLALRALAGDQTPEAILLPEKDPLVFNFQARVRGEWRENVFDFNNSANAATDDTWLLHRIRVGMEWQVLPWLKISIQGQDVRESFSDRADVPNQMGAEGDDAFDLRLGNLEIGDPKHLSLKLGRQVLAYGDERLVGPLEWLNFSRTFDAVKLHYQEKDWWLDAFTSSVVRIHESHFNTSDWLDGENMRDQFFSGLYFSTTAIRVQTTDVYAFHLHEEGLAGGTDFITLGTRLKGDPLKLAGWDYTVEVVGQAGQVRGQDLRAFASHLEAGYNWLQTPWKPRVGLEYSYGSGDGDATDGQSHTFQNLFPTNHPPYGFMDTMSWQNMHNIVLRLAAQPHPKLKTTLDLHGFWLDDTADAWYRANGTTQVRPIKGSASNQAGAEVDFTISSKLTQHLDMLVGYSHFFAGSYLDDTGAGDDAHFAYIMLTLNY</sequence>
<feature type="domain" description="Alginate export" evidence="2">
    <location>
        <begin position="40"/>
        <end position="429"/>
    </location>
</feature>
<keyword evidence="1" id="KW-0732">Signal</keyword>
<organism evidence="3 4">
    <name type="scientific">Prosthecobacter dejongeii</name>
    <dbReference type="NCBI Taxonomy" id="48465"/>
    <lineage>
        <taxon>Bacteria</taxon>
        <taxon>Pseudomonadati</taxon>
        <taxon>Verrucomicrobiota</taxon>
        <taxon>Verrucomicrobiia</taxon>
        <taxon>Verrucomicrobiales</taxon>
        <taxon>Verrucomicrobiaceae</taxon>
        <taxon>Prosthecobacter</taxon>
    </lineage>
</organism>
<dbReference type="Pfam" id="PF13372">
    <property type="entry name" value="Alginate_exp"/>
    <property type="match status" value="1"/>
</dbReference>
<dbReference type="InterPro" id="IPR053728">
    <property type="entry name" value="Alginate_Permeability_Chnl"/>
</dbReference>
<evidence type="ECO:0000259" key="2">
    <source>
        <dbReference type="Pfam" id="PF13372"/>
    </source>
</evidence>
<proteinExistence type="predicted"/>
<dbReference type="EMBL" id="JACHIF010000010">
    <property type="protein sequence ID" value="MBB5039929.1"/>
    <property type="molecule type" value="Genomic_DNA"/>
</dbReference>
<protein>
    <recommendedName>
        <fullName evidence="2">Alginate export domain-containing protein</fullName>
    </recommendedName>
</protein>
<dbReference type="InterPro" id="IPR025388">
    <property type="entry name" value="Alginate_export_dom"/>
</dbReference>
<evidence type="ECO:0000313" key="3">
    <source>
        <dbReference type="EMBL" id="MBB5039929.1"/>
    </source>
</evidence>
<evidence type="ECO:0000313" key="4">
    <source>
        <dbReference type="Proteomes" id="UP000534294"/>
    </source>
</evidence>
<dbReference type="Gene3D" id="2.40.160.100">
    <property type="match status" value="1"/>
</dbReference>
<reference evidence="3 4" key="1">
    <citation type="submission" date="2020-08" db="EMBL/GenBank/DDBJ databases">
        <title>Genomic Encyclopedia of Type Strains, Phase IV (KMG-IV): sequencing the most valuable type-strain genomes for metagenomic binning, comparative biology and taxonomic classification.</title>
        <authorList>
            <person name="Goeker M."/>
        </authorList>
    </citation>
    <scope>NUCLEOTIDE SEQUENCE [LARGE SCALE GENOMIC DNA]</scope>
    <source>
        <strain evidence="3 4">DSM 12251</strain>
    </source>
</reference>
<dbReference type="RefSeq" id="WP_184212154.1">
    <property type="nucleotide sequence ID" value="NZ_JACHIF010000010.1"/>
</dbReference>
<keyword evidence="4" id="KW-1185">Reference proteome</keyword>
<comment type="caution">
    <text evidence="3">The sequence shown here is derived from an EMBL/GenBank/DDBJ whole genome shotgun (WGS) entry which is preliminary data.</text>
</comment>
<dbReference type="Proteomes" id="UP000534294">
    <property type="component" value="Unassembled WGS sequence"/>
</dbReference>
<evidence type="ECO:0000256" key="1">
    <source>
        <dbReference type="SAM" id="SignalP"/>
    </source>
</evidence>
<accession>A0A7W7YPN0</accession>